<evidence type="ECO:0000313" key="2">
    <source>
        <dbReference type="EMBL" id="QEI04422.1"/>
    </source>
</evidence>
<dbReference type="GO" id="GO:0016491">
    <property type="term" value="F:oxidoreductase activity"/>
    <property type="evidence" value="ECO:0007669"/>
    <property type="project" value="InterPro"/>
</dbReference>
<name>A0A5C0AQQ2_9BURK</name>
<dbReference type="KEGG" id="pacr:FXN63_00140"/>
<protein>
    <submittedName>
        <fullName evidence="2">FAD-dependent oxidoreductase</fullName>
    </submittedName>
</protein>
<accession>A0A5C0AQQ2</accession>
<organism evidence="2 3">
    <name type="scientific">Pigmentiphaga aceris</name>
    <dbReference type="NCBI Taxonomy" id="1940612"/>
    <lineage>
        <taxon>Bacteria</taxon>
        <taxon>Pseudomonadati</taxon>
        <taxon>Pseudomonadota</taxon>
        <taxon>Betaproteobacteria</taxon>
        <taxon>Burkholderiales</taxon>
        <taxon>Alcaligenaceae</taxon>
        <taxon>Pigmentiphaga</taxon>
    </lineage>
</organism>
<evidence type="ECO:0000313" key="3">
    <source>
        <dbReference type="Proteomes" id="UP000325161"/>
    </source>
</evidence>
<dbReference type="Gene3D" id="3.50.50.60">
    <property type="entry name" value="FAD/NAD(P)-binding domain"/>
    <property type="match status" value="1"/>
</dbReference>
<reference evidence="2 3" key="1">
    <citation type="submission" date="2019-08" db="EMBL/GenBank/DDBJ databases">
        <title>Amphibian skin-associated Pigmentiphaga: genome sequence and occurrence across geography and hosts.</title>
        <authorList>
            <person name="Bletz M.C."/>
            <person name="Bunk B."/>
            <person name="Sproeer C."/>
            <person name="Biwer P."/>
            <person name="Reiter S."/>
            <person name="Rabemananjara F.C.E."/>
            <person name="Schulz S."/>
            <person name="Overmann J."/>
            <person name="Vences M."/>
        </authorList>
    </citation>
    <scope>NUCLEOTIDE SEQUENCE [LARGE SCALE GENOMIC DNA]</scope>
    <source>
        <strain evidence="2 3">Mada1488</strain>
    </source>
</reference>
<dbReference type="Proteomes" id="UP000325161">
    <property type="component" value="Chromosome"/>
</dbReference>
<dbReference type="EMBL" id="CP043046">
    <property type="protein sequence ID" value="QEI04422.1"/>
    <property type="molecule type" value="Genomic_DNA"/>
</dbReference>
<dbReference type="AlphaFoldDB" id="A0A5C0AQQ2"/>
<dbReference type="InterPro" id="IPR036188">
    <property type="entry name" value="FAD/NAD-bd_sf"/>
</dbReference>
<dbReference type="PANTHER" id="PTHR42923:SF17">
    <property type="entry name" value="AMINE OXIDASE DOMAIN-CONTAINING PROTEIN"/>
    <property type="match status" value="1"/>
</dbReference>
<dbReference type="InterPro" id="IPR002937">
    <property type="entry name" value="Amino_oxidase"/>
</dbReference>
<proteinExistence type="predicted"/>
<feature type="domain" description="Amine oxidase" evidence="1">
    <location>
        <begin position="33"/>
        <end position="432"/>
    </location>
</feature>
<dbReference type="SUPFAM" id="SSF51905">
    <property type="entry name" value="FAD/NAD(P)-binding domain"/>
    <property type="match status" value="1"/>
</dbReference>
<gene>
    <name evidence="2" type="ORF">FXN63_00140</name>
</gene>
<sequence>MTDQRTTGVQVTGRSVTSQQAPGQKIAVVGAGIAGLASAYLLSRQHAVTLFEAGDYLGGHTRTVDVTVEGKTVPVDTGFLVFNDRTYPNLIALFKELGVASLETDMSFGVTLDGGRFEWAGTNLDTVFAQRRRLLSPTFYLMLRDILRFNRNAHANLQAALVSDITLGQLLDQGGYSQVFRDAYLLPMAAAIWSSPTGDILRFPAATFLRFCINHALLQVNDRPKWRSVANGGRNYVERIAATLRDIRLSTPVQGVIRTSQGVRLQTAHGTEDFDAVVFATHAPTTRRMLSDADADEAAVLDAVRYQANTALLHTDPSFLPRRRKVWSAWNYVGGAAVEGARPVCVSYLINQLQPLPFQTPVIVTLNPFREPAADKLLGRFDYEHPLLDHAATRAQQKLPAIQGRRRAWFAGAWTGYGFHEDGLKSALRVAADFGVRPAWATT</sequence>
<dbReference type="InterPro" id="IPR050464">
    <property type="entry name" value="Zeta_carotene_desat/Oxidored"/>
</dbReference>
<keyword evidence="3" id="KW-1185">Reference proteome</keyword>
<dbReference type="Pfam" id="PF01593">
    <property type="entry name" value="Amino_oxidase"/>
    <property type="match status" value="1"/>
</dbReference>
<dbReference type="OrthoDB" id="20837at2"/>
<evidence type="ECO:0000259" key="1">
    <source>
        <dbReference type="Pfam" id="PF01593"/>
    </source>
</evidence>
<dbReference type="PANTHER" id="PTHR42923">
    <property type="entry name" value="PROTOPORPHYRINOGEN OXIDASE"/>
    <property type="match status" value="1"/>
</dbReference>